<dbReference type="RefSeq" id="WP_092740620.1">
    <property type="nucleotide sequence ID" value="NZ_FNOV01000008.1"/>
</dbReference>
<sequence>MIQRIQSVFLLLLALSMLSVLVVPIWSKVDPASQGTALLTAFSLSFASAAPGGSTLGATSTWPIAALAVASAAVALFAIFQFRHRFNQLKLGMINFLLIVGTIGANFIYSNMGEGLLNIKLIGTYQAGFYLPTLALILNLLASRFIRRDERLVRSMDRLR</sequence>
<accession>A0A1H3JBU0</accession>
<keyword evidence="1" id="KW-1133">Transmembrane helix</keyword>
<keyword evidence="3" id="KW-1185">Reference proteome</keyword>
<gene>
    <name evidence="2" type="ORF">SAMN04488069_1085</name>
</gene>
<evidence type="ECO:0000256" key="1">
    <source>
        <dbReference type="SAM" id="Phobius"/>
    </source>
</evidence>
<reference evidence="3" key="1">
    <citation type="submission" date="2016-10" db="EMBL/GenBank/DDBJ databases">
        <authorList>
            <person name="Varghese N."/>
            <person name="Submissions S."/>
        </authorList>
    </citation>
    <scope>NUCLEOTIDE SEQUENCE [LARGE SCALE GENOMIC DNA]</scope>
    <source>
        <strain evidence="3">CGMCC 1.8975</strain>
    </source>
</reference>
<keyword evidence="1" id="KW-0812">Transmembrane</keyword>
<name>A0A1H3JBU0_9BACT</name>
<evidence type="ECO:0008006" key="4">
    <source>
        <dbReference type="Google" id="ProtNLM"/>
    </source>
</evidence>
<organism evidence="2 3">
    <name type="scientific">Hymenobacter psychrophilus</name>
    <dbReference type="NCBI Taxonomy" id="651662"/>
    <lineage>
        <taxon>Bacteria</taxon>
        <taxon>Pseudomonadati</taxon>
        <taxon>Bacteroidota</taxon>
        <taxon>Cytophagia</taxon>
        <taxon>Cytophagales</taxon>
        <taxon>Hymenobacteraceae</taxon>
        <taxon>Hymenobacter</taxon>
    </lineage>
</organism>
<feature type="transmembrane region" description="Helical" evidence="1">
    <location>
        <begin position="129"/>
        <end position="146"/>
    </location>
</feature>
<dbReference type="Pfam" id="PF14126">
    <property type="entry name" value="DUF4293"/>
    <property type="match status" value="1"/>
</dbReference>
<feature type="transmembrane region" description="Helical" evidence="1">
    <location>
        <begin position="61"/>
        <end position="80"/>
    </location>
</feature>
<dbReference type="STRING" id="651662.SAMN04488069_1085"/>
<evidence type="ECO:0000313" key="2">
    <source>
        <dbReference type="EMBL" id="SDY37396.1"/>
    </source>
</evidence>
<dbReference type="Proteomes" id="UP000199249">
    <property type="component" value="Unassembled WGS sequence"/>
</dbReference>
<dbReference type="EMBL" id="FNOV01000008">
    <property type="protein sequence ID" value="SDY37396.1"/>
    <property type="molecule type" value="Genomic_DNA"/>
</dbReference>
<dbReference type="AlphaFoldDB" id="A0A1H3JBU0"/>
<evidence type="ECO:0000313" key="3">
    <source>
        <dbReference type="Proteomes" id="UP000199249"/>
    </source>
</evidence>
<proteinExistence type="predicted"/>
<dbReference type="OrthoDB" id="594989at2"/>
<dbReference type="InterPro" id="IPR025635">
    <property type="entry name" value="DUF4293"/>
</dbReference>
<keyword evidence="1" id="KW-0472">Membrane</keyword>
<feature type="transmembrane region" description="Helical" evidence="1">
    <location>
        <begin position="7"/>
        <end position="26"/>
    </location>
</feature>
<feature type="transmembrane region" description="Helical" evidence="1">
    <location>
        <begin position="92"/>
        <end position="109"/>
    </location>
</feature>
<protein>
    <recommendedName>
        <fullName evidence="4">DUF4293 family protein</fullName>
    </recommendedName>
</protein>